<evidence type="ECO:0000256" key="1">
    <source>
        <dbReference type="SAM" id="MobiDB-lite"/>
    </source>
</evidence>
<organism evidence="2">
    <name type="scientific">bioreactor metagenome</name>
    <dbReference type="NCBI Taxonomy" id="1076179"/>
    <lineage>
        <taxon>unclassified sequences</taxon>
        <taxon>metagenomes</taxon>
        <taxon>ecological metagenomes</taxon>
    </lineage>
</organism>
<accession>A0A645G8K8</accession>
<feature type="compositionally biased region" description="Basic and acidic residues" evidence="1">
    <location>
        <begin position="66"/>
        <end position="100"/>
    </location>
</feature>
<evidence type="ECO:0000313" key="2">
    <source>
        <dbReference type="EMBL" id="MPN23228.1"/>
    </source>
</evidence>
<comment type="caution">
    <text evidence="2">The sequence shown here is derived from an EMBL/GenBank/DDBJ whole genome shotgun (WGS) entry which is preliminary data.</text>
</comment>
<feature type="region of interest" description="Disordered" evidence="1">
    <location>
        <begin position="63"/>
        <end position="100"/>
    </location>
</feature>
<name>A0A645G8K8_9ZZZZ</name>
<reference evidence="2" key="1">
    <citation type="submission" date="2019-08" db="EMBL/GenBank/DDBJ databases">
        <authorList>
            <person name="Kucharzyk K."/>
            <person name="Murdoch R.W."/>
            <person name="Higgins S."/>
            <person name="Loffler F."/>
        </authorList>
    </citation>
    <scope>NUCLEOTIDE SEQUENCE</scope>
</reference>
<proteinExistence type="predicted"/>
<gene>
    <name evidence="2" type="ORF">SDC9_170616</name>
</gene>
<dbReference type="AlphaFoldDB" id="A0A645G8K8"/>
<sequence>MAEDGFLPDFAQAGIRGKIDMAFKQHRQLPVQRWQNSQRNAYHGKCHNRYFRPGNVKGGYAHAHRAAQEDAEHVSPKADAKHMDRTRGIVQHFAEDTPPK</sequence>
<dbReference type="EMBL" id="VSSQ01071672">
    <property type="protein sequence ID" value="MPN23228.1"/>
    <property type="molecule type" value="Genomic_DNA"/>
</dbReference>
<protein>
    <submittedName>
        <fullName evidence="2">Uncharacterized protein</fullName>
    </submittedName>
</protein>